<dbReference type="NCBIfam" id="TIGR00621">
    <property type="entry name" value="ssb"/>
    <property type="match status" value="1"/>
</dbReference>
<comment type="subunit">
    <text evidence="2">Homotetramer.</text>
</comment>
<dbReference type="Gene3D" id="2.40.50.140">
    <property type="entry name" value="Nucleic acid-binding proteins"/>
    <property type="match status" value="1"/>
</dbReference>
<evidence type="ECO:0000313" key="5">
    <source>
        <dbReference type="EMBL" id="TGL39985.1"/>
    </source>
</evidence>
<dbReference type="PROSITE" id="PS50935">
    <property type="entry name" value="SSB"/>
    <property type="match status" value="1"/>
</dbReference>
<dbReference type="SUPFAM" id="SSF50249">
    <property type="entry name" value="Nucleic acid-binding proteins"/>
    <property type="match status" value="1"/>
</dbReference>
<dbReference type="RefSeq" id="WP_135646103.1">
    <property type="nucleotide sequence ID" value="NZ_RQER01000004.1"/>
</dbReference>
<name>A0A5F1ZQL8_9LEPT</name>
<comment type="caution">
    <text evidence="4">The sequence shown here is derived from an EMBL/GenBank/DDBJ whole genome shotgun (WGS) entry which is preliminary data.</text>
</comment>
<dbReference type="AlphaFoldDB" id="A0A5F1ZQL8"/>
<sequence length="117" mass="13305">MKNISLTVLDGYLTSDPELKRTQSGKSVASFTVAVNHNYKKTEGEESEVSYIDIESWERTAENVSEYLKKGKKVTVIGQLKQDRWKNQEGQSRSKVKVIADEVRFDSFGDRKEKDAA</sequence>
<dbReference type="PANTHER" id="PTHR10302">
    <property type="entry name" value="SINGLE-STRANDED DNA-BINDING PROTEIN"/>
    <property type="match status" value="1"/>
</dbReference>
<evidence type="ECO:0000256" key="1">
    <source>
        <dbReference type="ARBA" id="ARBA00023125"/>
    </source>
</evidence>
<accession>A0A5F1ZQL8</accession>
<comment type="caution">
    <text evidence="2">Lacks conserved residue(s) required for the propagation of feature annotation.</text>
</comment>
<dbReference type="PIRSF" id="PIRSF002070">
    <property type="entry name" value="SSB"/>
    <property type="match status" value="1"/>
</dbReference>
<dbReference type="Proteomes" id="UP000297946">
    <property type="component" value="Unassembled WGS sequence"/>
</dbReference>
<organism evidence="4 7">
    <name type="scientific">Leptospira langatensis</name>
    <dbReference type="NCBI Taxonomy" id="2484983"/>
    <lineage>
        <taxon>Bacteria</taxon>
        <taxon>Pseudomonadati</taxon>
        <taxon>Spirochaetota</taxon>
        <taxon>Spirochaetia</taxon>
        <taxon>Leptospirales</taxon>
        <taxon>Leptospiraceae</taxon>
        <taxon>Leptospira</taxon>
    </lineage>
</organism>
<dbReference type="GO" id="GO:0006260">
    <property type="term" value="P:DNA replication"/>
    <property type="evidence" value="ECO:0007669"/>
    <property type="project" value="InterPro"/>
</dbReference>
<dbReference type="GO" id="GO:0009295">
    <property type="term" value="C:nucleoid"/>
    <property type="evidence" value="ECO:0007669"/>
    <property type="project" value="TreeGrafter"/>
</dbReference>
<keyword evidence="6" id="KW-1185">Reference proteome</keyword>
<dbReference type="InterPro" id="IPR012340">
    <property type="entry name" value="NA-bd_OB-fold"/>
</dbReference>
<dbReference type="Proteomes" id="UP000297273">
    <property type="component" value="Unassembled WGS sequence"/>
</dbReference>
<dbReference type="OrthoDB" id="9809878at2"/>
<evidence type="ECO:0000313" key="7">
    <source>
        <dbReference type="Proteomes" id="UP000297946"/>
    </source>
</evidence>
<reference evidence="4 7" key="2">
    <citation type="journal article" date="2019" name="PLoS Negl. Trop. Dis.">
        <title>Revisiting the worldwide diversity of Leptospira species in the environment.</title>
        <authorList>
            <person name="Vincent A.T."/>
            <person name="Schiettekatte O."/>
            <person name="Bourhy P."/>
            <person name="Veyrier F.J."/>
            <person name="Picardeau M."/>
        </authorList>
    </citation>
    <scope>NUCLEOTIDE SEQUENCE [LARGE SCALE GENOMIC DNA]</scope>
    <source>
        <strain evidence="5">201702690</strain>
        <strain evidence="4 7">SSW18</strain>
    </source>
</reference>
<protein>
    <recommendedName>
        <fullName evidence="2 3">Single-stranded DNA-binding protein</fullName>
        <shortName evidence="2">SSB</shortName>
    </recommendedName>
</protein>
<dbReference type="EMBL" id="RQGC01000008">
    <property type="protein sequence ID" value="TGL39985.1"/>
    <property type="molecule type" value="Genomic_DNA"/>
</dbReference>
<dbReference type="GO" id="GO:0003697">
    <property type="term" value="F:single-stranded DNA binding"/>
    <property type="evidence" value="ECO:0007669"/>
    <property type="project" value="UniProtKB-UniRule"/>
</dbReference>
<evidence type="ECO:0000313" key="4">
    <source>
        <dbReference type="EMBL" id="TGK02810.1"/>
    </source>
</evidence>
<evidence type="ECO:0000256" key="2">
    <source>
        <dbReference type="HAMAP-Rule" id="MF_00984"/>
    </source>
</evidence>
<evidence type="ECO:0000313" key="6">
    <source>
        <dbReference type="Proteomes" id="UP000297273"/>
    </source>
</evidence>
<keyword evidence="1 2" id="KW-0238">DNA-binding</keyword>
<dbReference type="CDD" id="cd04496">
    <property type="entry name" value="SSB_OBF"/>
    <property type="match status" value="1"/>
</dbReference>
<dbReference type="EMBL" id="RQER01000004">
    <property type="protein sequence ID" value="TGK02810.1"/>
    <property type="molecule type" value="Genomic_DNA"/>
</dbReference>
<dbReference type="PANTHER" id="PTHR10302:SF27">
    <property type="entry name" value="SINGLE-STRANDED DNA-BINDING PROTEIN"/>
    <property type="match status" value="1"/>
</dbReference>
<dbReference type="InterPro" id="IPR011344">
    <property type="entry name" value="ssDNA-bd"/>
</dbReference>
<proteinExistence type="inferred from homology"/>
<reference evidence="5" key="1">
    <citation type="submission" date="2018-10" db="EMBL/GenBank/DDBJ databases">
        <authorList>
            <person name="Vincent A.T."/>
            <person name="Schiettekatte O."/>
            <person name="Bourhy P."/>
            <person name="Veyrier F.J."/>
            <person name="Picardeau M."/>
        </authorList>
    </citation>
    <scope>NUCLEOTIDE SEQUENCE</scope>
    <source>
        <strain evidence="5">201702690</strain>
    </source>
</reference>
<evidence type="ECO:0000256" key="3">
    <source>
        <dbReference type="PIRNR" id="PIRNR002070"/>
    </source>
</evidence>
<dbReference type="HAMAP" id="MF_00984">
    <property type="entry name" value="SSB"/>
    <property type="match status" value="1"/>
</dbReference>
<dbReference type="Pfam" id="PF00436">
    <property type="entry name" value="SSB"/>
    <property type="match status" value="1"/>
</dbReference>
<dbReference type="InterPro" id="IPR000424">
    <property type="entry name" value="Primosome_PriB/ssb"/>
</dbReference>
<gene>
    <name evidence="4" type="ORF">EHO57_05705</name>
    <name evidence="5" type="ORF">EHQ53_12405</name>
</gene>